<comment type="caution">
    <text evidence="4">The sequence shown here is derived from an EMBL/GenBank/DDBJ whole genome shotgun (WGS) entry which is preliminary data.</text>
</comment>
<dbReference type="Gene3D" id="2.60.120.200">
    <property type="match status" value="1"/>
</dbReference>
<protein>
    <submittedName>
        <fullName evidence="4">Glycoside hydrolase family 16 protein</fullName>
    </submittedName>
</protein>
<keyword evidence="5" id="KW-1185">Reference proteome</keyword>
<evidence type="ECO:0000256" key="1">
    <source>
        <dbReference type="ARBA" id="ARBA00006865"/>
    </source>
</evidence>
<proteinExistence type="inferred from homology"/>
<feature type="chain" id="PRO_5045134666" evidence="2">
    <location>
        <begin position="29"/>
        <end position="305"/>
    </location>
</feature>
<reference evidence="5" key="1">
    <citation type="submission" date="2023-08" db="EMBL/GenBank/DDBJ databases">
        <title>Rhodospirillaceae gen. nov., a novel taxon isolated from the Yangtze River Yuezi River estuary sludge.</title>
        <authorList>
            <person name="Ruan L."/>
        </authorList>
    </citation>
    <scope>NUCLEOTIDE SEQUENCE [LARGE SCALE GENOMIC DNA]</scope>
    <source>
        <strain evidence="5">R-7</strain>
    </source>
</reference>
<dbReference type="PANTHER" id="PTHR10963">
    <property type="entry name" value="GLYCOSYL HYDROLASE-RELATED"/>
    <property type="match status" value="1"/>
</dbReference>
<dbReference type="Proteomes" id="UP001230156">
    <property type="component" value="Unassembled WGS sequence"/>
</dbReference>
<evidence type="ECO:0000256" key="2">
    <source>
        <dbReference type="SAM" id="SignalP"/>
    </source>
</evidence>
<keyword evidence="2" id="KW-0732">Signal</keyword>
<accession>A0ABU0YTQ4</accession>
<evidence type="ECO:0000313" key="4">
    <source>
        <dbReference type="EMBL" id="MDQ7250223.1"/>
    </source>
</evidence>
<dbReference type="PROSITE" id="PS51762">
    <property type="entry name" value="GH16_2"/>
    <property type="match status" value="1"/>
</dbReference>
<dbReference type="Pfam" id="PF00722">
    <property type="entry name" value="Glyco_hydro_16"/>
    <property type="match status" value="1"/>
</dbReference>
<dbReference type="EMBL" id="JAUYVI010000006">
    <property type="protein sequence ID" value="MDQ7250223.1"/>
    <property type="molecule type" value="Genomic_DNA"/>
</dbReference>
<dbReference type="InterPro" id="IPR013320">
    <property type="entry name" value="ConA-like_dom_sf"/>
</dbReference>
<dbReference type="CDD" id="cd08023">
    <property type="entry name" value="GH16_laminarinase_like"/>
    <property type="match status" value="1"/>
</dbReference>
<dbReference type="RefSeq" id="WP_379959198.1">
    <property type="nucleotide sequence ID" value="NZ_JAUYVI010000006.1"/>
</dbReference>
<comment type="similarity">
    <text evidence="1">Belongs to the glycosyl hydrolase 16 family.</text>
</comment>
<dbReference type="PANTHER" id="PTHR10963:SF55">
    <property type="entry name" value="GLYCOSIDE HYDROLASE FAMILY 16 PROTEIN"/>
    <property type="match status" value="1"/>
</dbReference>
<evidence type="ECO:0000313" key="5">
    <source>
        <dbReference type="Proteomes" id="UP001230156"/>
    </source>
</evidence>
<dbReference type="GO" id="GO:0016787">
    <property type="term" value="F:hydrolase activity"/>
    <property type="evidence" value="ECO:0007669"/>
    <property type="project" value="UniProtKB-KW"/>
</dbReference>
<keyword evidence="4" id="KW-0378">Hydrolase</keyword>
<feature type="domain" description="GH16" evidence="3">
    <location>
        <begin position="25"/>
        <end position="290"/>
    </location>
</feature>
<dbReference type="SUPFAM" id="SSF49899">
    <property type="entry name" value="Concanavalin A-like lectins/glucanases"/>
    <property type="match status" value="1"/>
</dbReference>
<organism evidence="4 5">
    <name type="scientific">Dongia sedimenti</name>
    <dbReference type="NCBI Taxonomy" id="3064282"/>
    <lineage>
        <taxon>Bacteria</taxon>
        <taxon>Pseudomonadati</taxon>
        <taxon>Pseudomonadota</taxon>
        <taxon>Alphaproteobacteria</taxon>
        <taxon>Rhodospirillales</taxon>
        <taxon>Dongiaceae</taxon>
        <taxon>Dongia</taxon>
    </lineage>
</organism>
<name>A0ABU0YTQ4_9PROT</name>
<dbReference type="InterPro" id="IPR000757">
    <property type="entry name" value="Beta-glucanase-like"/>
</dbReference>
<gene>
    <name evidence="4" type="ORF">Q8A70_21205</name>
</gene>
<sequence>MPDALSRLHRLKAPALAAVLALAAVAFAGAPKPTLAQGWVITFEDDFDGSSLDKSKWFTRYIYDNGKQDHLNDEKQRYRESGNHVFEDGVLNLVAKKPNSSGVYTSGMIRSRQTFRYGYFEARIKMPAGKGLWPAFWLNSDYDENGKLSWPPEIDIMEYVQNGVTEHPFMVHSNVALTKNVQGGEWLYRDPNFDQKWTFYNAREDLTKDWHVYGLLWDTDDTVTAYLDGKKLWQRTYRWLYPDGRQAGPAHILINLAVGGKWAGAGGIDNSKFPASLQVDYVRVCKRATNVQGQETCGRSEFAPK</sequence>
<evidence type="ECO:0000259" key="3">
    <source>
        <dbReference type="PROSITE" id="PS51762"/>
    </source>
</evidence>
<dbReference type="InterPro" id="IPR050546">
    <property type="entry name" value="Glycosyl_Hydrlase_16"/>
</dbReference>
<feature type="signal peptide" evidence="2">
    <location>
        <begin position="1"/>
        <end position="28"/>
    </location>
</feature>